<protein>
    <submittedName>
        <fullName evidence="2">Uncharacterized protein</fullName>
    </submittedName>
</protein>
<sequence length="182" mass="21187">QGGGRRLEGKYQRYYHPHDYHHEHDHHHEHDDEYHLEHHPHHEDRLQQAEYDDNEPKYYYNARGRRSFGYYGARGRRNAGFGGAEVDENERGSQGGRRLGKYRTHKNHNAGAMLMPPAPQYNNSDASEERVDSKRVDYHNVRGRPNVINPRHRSAEGPPQKGWPENVNRAAADKHGKNDGSK</sequence>
<dbReference type="WBParaSite" id="PS1159_v2.g9238.t1">
    <property type="protein sequence ID" value="PS1159_v2.g9238.t1"/>
    <property type="gene ID" value="PS1159_v2.g9238"/>
</dbReference>
<dbReference type="Proteomes" id="UP000887580">
    <property type="component" value="Unplaced"/>
</dbReference>
<evidence type="ECO:0000313" key="2">
    <source>
        <dbReference type="WBParaSite" id="PS1159_v2.g9238.t1"/>
    </source>
</evidence>
<organism evidence="1 2">
    <name type="scientific">Panagrolaimus sp. PS1159</name>
    <dbReference type="NCBI Taxonomy" id="55785"/>
    <lineage>
        <taxon>Eukaryota</taxon>
        <taxon>Metazoa</taxon>
        <taxon>Ecdysozoa</taxon>
        <taxon>Nematoda</taxon>
        <taxon>Chromadorea</taxon>
        <taxon>Rhabditida</taxon>
        <taxon>Tylenchina</taxon>
        <taxon>Panagrolaimomorpha</taxon>
        <taxon>Panagrolaimoidea</taxon>
        <taxon>Panagrolaimidae</taxon>
        <taxon>Panagrolaimus</taxon>
    </lineage>
</organism>
<evidence type="ECO:0000313" key="1">
    <source>
        <dbReference type="Proteomes" id="UP000887580"/>
    </source>
</evidence>
<accession>A0AC35GVY1</accession>
<name>A0AC35GVY1_9BILA</name>
<proteinExistence type="predicted"/>
<reference evidence="2" key="1">
    <citation type="submission" date="2022-11" db="UniProtKB">
        <authorList>
            <consortium name="WormBaseParasite"/>
        </authorList>
    </citation>
    <scope>IDENTIFICATION</scope>
</reference>